<evidence type="ECO:0000313" key="1">
    <source>
        <dbReference type="EMBL" id="CAG8711606.1"/>
    </source>
</evidence>
<organism evidence="1 2">
    <name type="scientific">Racocetra fulgida</name>
    <dbReference type="NCBI Taxonomy" id="60492"/>
    <lineage>
        <taxon>Eukaryota</taxon>
        <taxon>Fungi</taxon>
        <taxon>Fungi incertae sedis</taxon>
        <taxon>Mucoromycota</taxon>
        <taxon>Glomeromycotina</taxon>
        <taxon>Glomeromycetes</taxon>
        <taxon>Diversisporales</taxon>
        <taxon>Gigasporaceae</taxon>
        <taxon>Racocetra</taxon>
    </lineage>
</organism>
<accession>A0A9N9HYJ5</accession>
<proteinExistence type="predicted"/>
<comment type="caution">
    <text evidence="1">The sequence shown here is derived from an EMBL/GenBank/DDBJ whole genome shotgun (WGS) entry which is preliminary data.</text>
</comment>
<protein>
    <submittedName>
        <fullName evidence="1">3776_t:CDS:1</fullName>
    </submittedName>
</protein>
<sequence>TMLIITPPNIYNTVFREVDNELRNCVTLAITEKIWEQMNHSLLYNATQINHKKDINTEFSCETTCIDEVFDLPQASANTILNELYDQLTSIWETSRTDTTGSATQLPIKWISTRNDEAIELSRQEQAKQRFAKAFGFTKTMINKVIELDLDKKLITMLEDFHEKEIRPKNLELNSMTNKSNKTNITNLNEKNYQGSENETSNSSDRFDEIQKRKAPVVAENPTLKRYKGRLPKAHRILSSIENIKSNQQNMKQRSIKCTYYHEIGHNIRCYKAKLTNEAN</sequence>
<dbReference type="AlphaFoldDB" id="A0A9N9HYJ5"/>
<dbReference type="EMBL" id="CAJVPZ010022437">
    <property type="protein sequence ID" value="CAG8711606.1"/>
    <property type="molecule type" value="Genomic_DNA"/>
</dbReference>
<reference evidence="1" key="1">
    <citation type="submission" date="2021-06" db="EMBL/GenBank/DDBJ databases">
        <authorList>
            <person name="Kallberg Y."/>
            <person name="Tangrot J."/>
            <person name="Rosling A."/>
        </authorList>
    </citation>
    <scope>NUCLEOTIDE SEQUENCE</scope>
    <source>
        <strain evidence="1">IN212</strain>
    </source>
</reference>
<evidence type="ECO:0000313" key="2">
    <source>
        <dbReference type="Proteomes" id="UP000789396"/>
    </source>
</evidence>
<dbReference type="Proteomes" id="UP000789396">
    <property type="component" value="Unassembled WGS sequence"/>
</dbReference>
<gene>
    <name evidence="1" type="ORF">RFULGI_LOCUS10882</name>
</gene>
<name>A0A9N9HYJ5_9GLOM</name>
<feature type="non-terminal residue" evidence="1">
    <location>
        <position position="280"/>
    </location>
</feature>
<keyword evidence="2" id="KW-1185">Reference proteome</keyword>
<dbReference type="OrthoDB" id="2400320at2759"/>